<accession>A0A822YEB2</accession>
<keyword evidence="2" id="KW-1185">Reference proteome</keyword>
<comment type="caution">
    <text evidence="1">The sequence shown here is derived from an EMBL/GenBank/DDBJ whole genome shotgun (WGS) entry which is preliminary data.</text>
</comment>
<dbReference type="AlphaFoldDB" id="A0A822YEB2"/>
<proteinExistence type="predicted"/>
<protein>
    <submittedName>
        <fullName evidence="1">Uncharacterized protein</fullName>
    </submittedName>
</protein>
<dbReference type="EMBL" id="DUZY01000003">
    <property type="protein sequence ID" value="DAD32514.1"/>
    <property type="molecule type" value="Genomic_DNA"/>
</dbReference>
<gene>
    <name evidence="1" type="ORF">HUJ06_011365</name>
</gene>
<sequence>MTITTFHQSKPKLPDRGKQLQQSLLLGSSKGGCPLECAQRLVIEIFQWFVQRSKIQGQRRS</sequence>
<reference evidence="1 2" key="1">
    <citation type="journal article" date="2020" name="Mol. Biol. Evol.">
        <title>Distinct Expression and Methylation Patterns for Genes with Different Fates following a Single Whole-Genome Duplication in Flowering Plants.</title>
        <authorList>
            <person name="Shi T."/>
            <person name="Rahmani R.S."/>
            <person name="Gugger P.F."/>
            <person name="Wang M."/>
            <person name="Li H."/>
            <person name="Zhang Y."/>
            <person name="Li Z."/>
            <person name="Wang Q."/>
            <person name="Van de Peer Y."/>
            <person name="Marchal K."/>
            <person name="Chen J."/>
        </authorList>
    </citation>
    <scope>NUCLEOTIDE SEQUENCE [LARGE SCALE GENOMIC DNA]</scope>
    <source>
        <tissue evidence="1">Leaf</tissue>
    </source>
</reference>
<evidence type="ECO:0000313" key="1">
    <source>
        <dbReference type="EMBL" id="DAD32514.1"/>
    </source>
</evidence>
<organism evidence="1 2">
    <name type="scientific">Nelumbo nucifera</name>
    <name type="common">Sacred lotus</name>
    <dbReference type="NCBI Taxonomy" id="4432"/>
    <lineage>
        <taxon>Eukaryota</taxon>
        <taxon>Viridiplantae</taxon>
        <taxon>Streptophyta</taxon>
        <taxon>Embryophyta</taxon>
        <taxon>Tracheophyta</taxon>
        <taxon>Spermatophyta</taxon>
        <taxon>Magnoliopsida</taxon>
        <taxon>Proteales</taxon>
        <taxon>Nelumbonaceae</taxon>
        <taxon>Nelumbo</taxon>
    </lineage>
</organism>
<dbReference type="Proteomes" id="UP000607653">
    <property type="component" value="Unassembled WGS sequence"/>
</dbReference>
<name>A0A822YEB2_NELNU</name>
<evidence type="ECO:0000313" key="2">
    <source>
        <dbReference type="Proteomes" id="UP000607653"/>
    </source>
</evidence>